<organism evidence="3 4">
    <name type="scientific">Occultella aeris</name>
    <dbReference type="NCBI Taxonomy" id="2761496"/>
    <lineage>
        <taxon>Bacteria</taxon>
        <taxon>Bacillati</taxon>
        <taxon>Actinomycetota</taxon>
        <taxon>Actinomycetes</taxon>
        <taxon>Micrococcales</taxon>
        <taxon>Ruaniaceae</taxon>
        <taxon>Occultella</taxon>
    </lineage>
</organism>
<dbReference type="InterPro" id="IPR008274">
    <property type="entry name" value="AldOxase/xan_DH_MoCoBD1"/>
</dbReference>
<dbReference type="SUPFAM" id="SSF54665">
    <property type="entry name" value="CO dehydrogenase molybdoprotein N-domain-like"/>
    <property type="match status" value="1"/>
</dbReference>
<gene>
    <name evidence="3" type="primary">pucD</name>
    <name evidence="3" type="ORF">HALOF300_04936</name>
</gene>
<dbReference type="InterPro" id="IPR000674">
    <property type="entry name" value="Ald_Oxase/Xan_DH_a/b"/>
</dbReference>
<reference evidence="3 4" key="1">
    <citation type="submission" date="2019-11" db="EMBL/GenBank/DDBJ databases">
        <authorList>
            <person name="Criscuolo A."/>
        </authorList>
    </citation>
    <scope>NUCLEOTIDE SEQUENCE [LARGE SCALE GENOMIC DNA]</scope>
    <source>
        <strain evidence="3">CIP111667</strain>
    </source>
</reference>
<sequence length="749" mass="77968">MTADAHAIGTAPAPWVGRSRPSLEGNDIVTGAITYVTDRREDGMLHGSVLRSTVPHARIDGIDVSEALALPGVVTVVTAADVPVNALGPRDVDGPALADTVIRQVGEAIALIAATDARTAEAAARLIRLDLTPLPVVDCPTAAAAPGAPQLHEGGNVSGAIAFSSGDVDAALADAHLVLRRRVRTPAQEHVAIETPGGVARWDADATSVTIWCGSQNPGLHQRKVARALDIPPESVRMIANPVGGAFGSRNDDPMPVFLALLARAAGAPVHVHMTREDVMAAGAKRHPFWTSIDIGFTAAGRILGSAVRAIADTGPIITSGPNVMKTSAEMSTGPYGFAVASFDGTVYYTNNANAGAFRGYGVPQVAFAIENAITEAAHELGLDPAEVRLRNVLDGGDRHSLYRHRTTTSLNVRETLRTAVEHPLWAQRRPWQAGAVGPWRRGTGIAVAMKGVGMGSGTGDTARARLHIDDRGHVIIWAGPNHTGQSIQTTYGQVAADALGLPIETIDVRVGDTGGVPESGPTAASRSTYAGGAAVRAACDELVARCRGLGLPLSTDAAGVGTKLLELGEAEVNAEFRLPDTDDIGIVPPEQLATFAPHRVYGTCTQVVRVEVNVLTGEVRVPELLCVLDCGTPINPAATIGQAEGGILQGLGLAIMEDHRVSEGIPRTTSLENYLVPTIADTPRMHTLFIEGSEDSGPFGAKGMSEVVVVPTPPAIAAAILDAVGVLPQELPITPERMLALIEEAPCV</sequence>
<dbReference type="SMART" id="SM01008">
    <property type="entry name" value="Ald_Xan_dh_C"/>
    <property type="match status" value="1"/>
</dbReference>
<evidence type="ECO:0000256" key="1">
    <source>
        <dbReference type="SAM" id="MobiDB-lite"/>
    </source>
</evidence>
<dbReference type="InterPro" id="IPR037165">
    <property type="entry name" value="AldOxase/xan_DH_Mopterin-bd_sf"/>
</dbReference>
<accession>A0A7M4DRY9</accession>
<comment type="caution">
    <text evidence="3">The sequence shown here is derived from an EMBL/GenBank/DDBJ whole genome shotgun (WGS) entry which is preliminary data.</text>
</comment>
<dbReference type="InterPro" id="IPR016208">
    <property type="entry name" value="Ald_Oxase/xanthine_DH-like"/>
</dbReference>
<feature type="domain" description="Aldehyde oxidase/xanthine dehydrogenase a/b hammerhead" evidence="2">
    <location>
        <begin position="30"/>
        <end position="135"/>
    </location>
</feature>
<dbReference type="PANTHER" id="PTHR11908">
    <property type="entry name" value="XANTHINE DEHYDROGENASE"/>
    <property type="match status" value="1"/>
</dbReference>
<dbReference type="Pfam" id="PF20256">
    <property type="entry name" value="MoCoBD_2"/>
    <property type="match status" value="1"/>
</dbReference>
<dbReference type="InterPro" id="IPR046867">
    <property type="entry name" value="AldOxase/xan_DH_MoCoBD2"/>
</dbReference>
<name>A0A7M4DRY9_9MICO</name>
<dbReference type="PANTHER" id="PTHR11908:SF157">
    <property type="entry name" value="XANTHINE DEHYDROGENASE SUBUNIT D-RELATED"/>
    <property type="match status" value="1"/>
</dbReference>
<dbReference type="Gene3D" id="3.30.365.10">
    <property type="entry name" value="Aldehyde oxidase/xanthine dehydrogenase, molybdopterin binding domain"/>
    <property type="match status" value="4"/>
</dbReference>
<proteinExistence type="predicted"/>
<dbReference type="Pfam" id="PF02738">
    <property type="entry name" value="MoCoBD_1"/>
    <property type="match status" value="1"/>
</dbReference>
<dbReference type="RefSeq" id="WP_156743497.1">
    <property type="nucleotide sequence ID" value="NZ_CACRYJ010000068.1"/>
</dbReference>
<dbReference type="InterPro" id="IPR036856">
    <property type="entry name" value="Ald_Oxase/Xan_DH_a/b_sf"/>
</dbReference>
<dbReference type="EMBL" id="CACRYJ010000068">
    <property type="protein sequence ID" value="VZO40233.1"/>
    <property type="molecule type" value="Genomic_DNA"/>
</dbReference>
<dbReference type="AlphaFoldDB" id="A0A7M4DRY9"/>
<feature type="region of interest" description="Disordered" evidence="1">
    <location>
        <begin position="1"/>
        <end position="21"/>
    </location>
</feature>
<keyword evidence="4" id="KW-1185">Reference proteome</keyword>
<dbReference type="Gene3D" id="3.90.1170.50">
    <property type="entry name" value="Aldehyde oxidase/xanthine dehydrogenase, a/b hammerhead"/>
    <property type="match status" value="1"/>
</dbReference>
<dbReference type="GO" id="GO:0005506">
    <property type="term" value="F:iron ion binding"/>
    <property type="evidence" value="ECO:0007669"/>
    <property type="project" value="InterPro"/>
</dbReference>
<dbReference type="Pfam" id="PF01315">
    <property type="entry name" value="Ald_Xan_dh_C"/>
    <property type="match status" value="1"/>
</dbReference>
<dbReference type="Proteomes" id="UP000419743">
    <property type="component" value="Unassembled WGS sequence"/>
</dbReference>
<evidence type="ECO:0000259" key="2">
    <source>
        <dbReference type="SMART" id="SM01008"/>
    </source>
</evidence>
<evidence type="ECO:0000313" key="4">
    <source>
        <dbReference type="Proteomes" id="UP000419743"/>
    </source>
</evidence>
<evidence type="ECO:0000313" key="3">
    <source>
        <dbReference type="EMBL" id="VZO40233.1"/>
    </source>
</evidence>
<protein>
    <submittedName>
        <fullName evidence="3">Putative xanthine dehydrogenase subunit D</fullName>
        <ecNumber evidence="3">1.17.1.4</ecNumber>
    </submittedName>
</protein>
<dbReference type="EC" id="1.17.1.4" evidence="3"/>
<dbReference type="SUPFAM" id="SSF56003">
    <property type="entry name" value="Molybdenum cofactor-binding domain"/>
    <property type="match status" value="1"/>
</dbReference>
<dbReference type="GO" id="GO:0004854">
    <property type="term" value="F:xanthine dehydrogenase activity"/>
    <property type="evidence" value="ECO:0007669"/>
    <property type="project" value="UniProtKB-EC"/>
</dbReference>
<keyword evidence="3" id="KW-0560">Oxidoreductase</keyword>